<feature type="domain" description="LITAF" evidence="9">
    <location>
        <begin position="11"/>
        <end position="93"/>
    </location>
</feature>
<evidence type="ECO:0000313" key="11">
    <source>
        <dbReference type="Proteomes" id="UP000479000"/>
    </source>
</evidence>
<accession>A0A6H5G6T5</accession>
<dbReference type="Proteomes" id="UP000479000">
    <property type="component" value="Unassembled WGS sequence"/>
</dbReference>
<protein>
    <recommendedName>
        <fullName evidence="9">LITAF domain-containing protein</fullName>
    </recommendedName>
</protein>
<dbReference type="PANTHER" id="PTHR23292">
    <property type="entry name" value="LIPOPOLYSACCHARIDE-INDUCED TUMOR NECROSIS FACTOR-ALPHA FACTOR"/>
    <property type="match status" value="1"/>
</dbReference>
<keyword evidence="5" id="KW-0479">Metal-binding</keyword>
<evidence type="ECO:0000256" key="7">
    <source>
        <dbReference type="ARBA" id="ARBA00023136"/>
    </source>
</evidence>
<keyword evidence="6" id="KW-0862">Zinc</keyword>
<gene>
    <name evidence="10" type="ORF">NTEN_LOCUS3828</name>
</gene>
<comment type="similarity">
    <text evidence="4">Belongs to the CDIP1/LITAF family.</text>
</comment>
<dbReference type="InterPro" id="IPR006629">
    <property type="entry name" value="LITAF"/>
</dbReference>
<dbReference type="OrthoDB" id="8194020at2759"/>
<evidence type="ECO:0000256" key="6">
    <source>
        <dbReference type="ARBA" id="ARBA00022833"/>
    </source>
</evidence>
<evidence type="ECO:0000256" key="1">
    <source>
        <dbReference type="ARBA" id="ARBA00004414"/>
    </source>
</evidence>
<keyword evidence="8" id="KW-1133">Transmembrane helix</keyword>
<dbReference type="PROSITE" id="PS51837">
    <property type="entry name" value="LITAF"/>
    <property type="match status" value="1"/>
</dbReference>
<evidence type="ECO:0000256" key="5">
    <source>
        <dbReference type="ARBA" id="ARBA00022723"/>
    </source>
</evidence>
<evidence type="ECO:0000313" key="10">
    <source>
        <dbReference type="EMBL" id="CAA9997534.1"/>
    </source>
</evidence>
<feature type="transmembrane region" description="Helical" evidence="8">
    <location>
        <begin position="51"/>
        <end position="69"/>
    </location>
</feature>
<keyword evidence="8" id="KW-0812">Transmembrane</keyword>
<sequence>MLNRISVVMTELHGSILSEMNFGPESQSCVCPHCHSNVQTKVKREATTKTHLFALLICLLFCPCFWLPYCCDSCQATNHYCPNCNNFLGKYDS</sequence>
<dbReference type="EMBL" id="CADCXU010005883">
    <property type="protein sequence ID" value="CAA9997534.1"/>
    <property type="molecule type" value="Genomic_DNA"/>
</dbReference>
<dbReference type="SMART" id="SM00714">
    <property type="entry name" value="LITAF"/>
    <property type="match status" value="1"/>
</dbReference>
<evidence type="ECO:0000256" key="2">
    <source>
        <dbReference type="ARBA" id="ARBA00004481"/>
    </source>
</evidence>
<dbReference type="GO" id="GO:0008270">
    <property type="term" value="F:zinc ion binding"/>
    <property type="evidence" value="ECO:0007669"/>
    <property type="project" value="TreeGrafter"/>
</dbReference>
<comment type="subcellular location">
    <subcellularLocation>
        <location evidence="2">Endosome membrane</location>
        <topology evidence="2">Peripheral membrane protein</topology>
    </subcellularLocation>
    <subcellularLocation>
        <location evidence="1">Late endosome membrane</location>
    </subcellularLocation>
    <subcellularLocation>
        <location evidence="3">Lysosome membrane</location>
        <topology evidence="3">Peripheral membrane protein</topology>
        <orientation evidence="3">Cytoplasmic side</orientation>
    </subcellularLocation>
</comment>
<name>A0A6H5G6T5_9HEMI</name>
<evidence type="ECO:0000256" key="4">
    <source>
        <dbReference type="ARBA" id="ARBA00005975"/>
    </source>
</evidence>
<proteinExistence type="inferred from homology"/>
<dbReference type="AlphaFoldDB" id="A0A6H5G6T5"/>
<organism evidence="10 11">
    <name type="scientific">Nesidiocoris tenuis</name>
    <dbReference type="NCBI Taxonomy" id="355587"/>
    <lineage>
        <taxon>Eukaryota</taxon>
        <taxon>Metazoa</taxon>
        <taxon>Ecdysozoa</taxon>
        <taxon>Arthropoda</taxon>
        <taxon>Hexapoda</taxon>
        <taxon>Insecta</taxon>
        <taxon>Pterygota</taxon>
        <taxon>Neoptera</taxon>
        <taxon>Paraneoptera</taxon>
        <taxon>Hemiptera</taxon>
        <taxon>Heteroptera</taxon>
        <taxon>Panheteroptera</taxon>
        <taxon>Cimicomorpha</taxon>
        <taxon>Miridae</taxon>
        <taxon>Dicyphina</taxon>
        <taxon>Nesidiocoris</taxon>
    </lineage>
</organism>
<reference evidence="10 11" key="1">
    <citation type="submission" date="2020-02" db="EMBL/GenBank/DDBJ databases">
        <authorList>
            <person name="Ferguson B K."/>
        </authorList>
    </citation>
    <scope>NUCLEOTIDE SEQUENCE [LARGE SCALE GENOMIC DNA]</scope>
</reference>
<dbReference type="Pfam" id="PF10601">
    <property type="entry name" value="zf-LITAF-like"/>
    <property type="match status" value="1"/>
</dbReference>
<dbReference type="GO" id="GO:0005765">
    <property type="term" value="C:lysosomal membrane"/>
    <property type="evidence" value="ECO:0007669"/>
    <property type="project" value="UniProtKB-SubCell"/>
</dbReference>
<dbReference type="GO" id="GO:0031902">
    <property type="term" value="C:late endosome membrane"/>
    <property type="evidence" value="ECO:0007669"/>
    <property type="project" value="UniProtKB-SubCell"/>
</dbReference>
<keyword evidence="11" id="KW-1185">Reference proteome</keyword>
<evidence type="ECO:0000259" key="9">
    <source>
        <dbReference type="PROSITE" id="PS51837"/>
    </source>
</evidence>
<keyword evidence="7 8" id="KW-0472">Membrane</keyword>
<dbReference type="PANTHER" id="PTHR23292:SF14">
    <property type="entry name" value="FI16615P1-RELATED"/>
    <property type="match status" value="1"/>
</dbReference>
<evidence type="ECO:0000256" key="8">
    <source>
        <dbReference type="SAM" id="Phobius"/>
    </source>
</evidence>
<dbReference type="InterPro" id="IPR037519">
    <property type="entry name" value="LITAF_fam"/>
</dbReference>
<evidence type="ECO:0000256" key="3">
    <source>
        <dbReference type="ARBA" id="ARBA00004630"/>
    </source>
</evidence>